<reference evidence="1" key="1">
    <citation type="submission" date="2023-10" db="EMBL/GenBank/DDBJ databases">
        <authorList>
            <person name="Chen Y."/>
            <person name="Shah S."/>
            <person name="Dougan E. K."/>
            <person name="Thang M."/>
            <person name="Chan C."/>
        </authorList>
    </citation>
    <scope>NUCLEOTIDE SEQUENCE [LARGE SCALE GENOMIC DNA]</scope>
</reference>
<comment type="caution">
    <text evidence="1">The sequence shown here is derived from an EMBL/GenBank/DDBJ whole genome shotgun (WGS) entry which is preliminary data.</text>
</comment>
<dbReference type="Proteomes" id="UP001189429">
    <property type="component" value="Unassembled WGS sequence"/>
</dbReference>
<dbReference type="EMBL" id="CAUYUJ010017489">
    <property type="protein sequence ID" value="CAK0875224.1"/>
    <property type="molecule type" value="Genomic_DNA"/>
</dbReference>
<sequence>MMSGQRFGDARSVVVVGAIAALAAVARPRPFWRPRPSLRPWRCRALQLCCVRPMRRHRASSNNARFPQKRPNLGIPRLGTSSRAFADAAGTNHMAVLRDFEKDYGQRDTPYGKLFVDAEFPAEDGGDPVKIHPMQTHLLSCFWPAAAPLTSARSCAFVSGTTAAAVSFSSATRRRQAIPSAPTKAGRS</sequence>
<protein>
    <submittedName>
        <fullName evidence="1">Uncharacterized protein</fullName>
    </submittedName>
</protein>
<proteinExistence type="predicted"/>
<name>A0ABN9VQD5_9DINO</name>
<accession>A0ABN9VQD5</accession>
<evidence type="ECO:0000313" key="2">
    <source>
        <dbReference type="Proteomes" id="UP001189429"/>
    </source>
</evidence>
<organism evidence="1 2">
    <name type="scientific">Prorocentrum cordatum</name>
    <dbReference type="NCBI Taxonomy" id="2364126"/>
    <lineage>
        <taxon>Eukaryota</taxon>
        <taxon>Sar</taxon>
        <taxon>Alveolata</taxon>
        <taxon>Dinophyceae</taxon>
        <taxon>Prorocentrales</taxon>
        <taxon>Prorocentraceae</taxon>
        <taxon>Prorocentrum</taxon>
    </lineage>
</organism>
<gene>
    <name evidence="1" type="ORF">PCOR1329_LOCUS59934</name>
</gene>
<keyword evidence="2" id="KW-1185">Reference proteome</keyword>
<evidence type="ECO:0000313" key="1">
    <source>
        <dbReference type="EMBL" id="CAK0875224.1"/>
    </source>
</evidence>